<dbReference type="AlphaFoldDB" id="A0A7K0D1H3"/>
<dbReference type="InterPro" id="IPR004401">
    <property type="entry name" value="YbaB/EbfC"/>
</dbReference>
<reference evidence="2 3" key="1">
    <citation type="submission" date="2019-10" db="EMBL/GenBank/DDBJ databases">
        <title>Nocardia macrotermitis sp. nov. and Nocardia aurantia sp. nov., isolated from the gut of fungus growing-termite Macrotermes natalensis.</title>
        <authorList>
            <person name="Benndorf R."/>
            <person name="Schwitalla J."/>
            <person name="Martin K."/>
            <person name="De Beer W."/>
            <person name="Kaster A.-K."/>
            <person name="Vollmers J."/>
            <person name="Poulsen M."/>
            <person name="Beemelmanns C."/>
        </authorList>
    </citation>
    <scope>NUCLEOTIDE SEQUENCE [LARGE SCALE GENOMIC DNA]</scope>
    <source>
        <strain evidence="2 3">RB20</strain>
    </source>
</reference>
<dbReference type="RefSeq" id="WP_319944841.1">
    <property type="nucleotide sequence ID" value="NZ_WEGK01000005.1"/>
</dbReference>
<dbReference type="Proteomes" id="UP000438448">
    <property type="component" value="Unassembled WGS sequence"/>
</dbReference>
<evidence type="ECO:0000256" key="1">
    <source>
        <dbReference type="SAM" id="MobiDB-lite"/>
    </source>
</evidence>
<comment type="caution">
    <text evidence="2">The sequence shown here is derived from an EMBL/GenBank/DDBJ whole genome shotgun (WGS) entry which is preliminary data.</text>
</comment>
<gene>
    <name evidence="2" type="ORF">NRB20_26280</name>
</gene>
<proteinExistence type="predicted"/>
<dbReference type="EMBL" id="WEGK01000005">
    <property type="protein sequence ID" value="MQY19538.1"/>
    <property type="molecule type" value="Genomic_DNA"/>
</dbReference>
<protein>
    <submittedName>
        <fullName evidence="2">Uncharacterized protein</fullName>
    </submittedName>
</protein>
<organism evidence="2 3">
    <name type="scientific">Nocardia macrotermitis</name>
    <dbReference type="NCBI Taxonomy" id="2585198"/>
    <lineage>
        <taxon>Bacteria</taxon>
        <taxon>Bacillati</taxon>
        <taxon>Actinomycetota</taxon>
        <taxon>Actinomycetes</taxon>
        <taxon>Mycobacteriales</taxon>
        <taxon>Nocardiaceae</taxon>
        <taxon>Nocardia</taxon>
    </lineage>
</organism>
<dbReference type="SUPFAM" id="SSF82607">
    <property type="entry name" value="YbaB-like"/>
    <property type="match status" value="1"/>
</dbReference>
<evidence type="ECO:0000313" key="2">
    <source>
        <dbReference type="EMBL" id="MQY19538.1"/>
    </source>
</evidence>
<dbReference type="Pfam" id="PF02575">
    <property type="entry name" value="YbaB_DNA_bd"/>
    <property type="match status" value="1"/>
</dbReference>
<feature type="compositionally biased region" description="Basic and acidic residues" evidence="1">
    <location>
        <begin position="123"/>
        <end position="143"/>
    </location>
</feature>
<dbReference type="Gene3D" id="3.30.1310.10">
    <property type="entry name" value="Nucleoid-associated protein YbaB-like domain"/>
    <property type="match status" value="1"/>
</dbReference>
<feature type="region of interest" description="Disordered" evidence="1">
    <location>
        <begin position="122"/>
        <end position="153"/>
    </location>
</feature>
<keyword evidence="3" id="KW-1185">Reference proteome</keyword>
<evidence type="ECO:0000313" key="3">
    <source>
        <dbReference type="Proteomes" id="UP000438448"/>
    </source>
</evidence>
<accession>A0A7K0D1H3</accession>
<sequence>MSNERAKADLADLLDTVNTHMRSIADAQRQRTELVASATASENRVEVTCNADGVPIDIVFADDIDDLDYDEIATAVLEAAQDAAAAVAKKADELIAPIRKTRSRLPSLSSIVADLPDLSAKVPEPERASFDSPAVRKQERPDRAQPWSVSDDD</sequence>
<name>A0A7K0D1H3_9NOCA</name>
<dbReference type="GO" id="GO:0003677">
    <property type="term" value="F:DNA binding"/>
    <property type="evidence" value="ECO:0007669"/>
    <property type="project" value="InterPro"/>
</dbReference>
<dbReference type="InterPro" id="IPR036894">
    <property type="entry name" value="YbaB-like_sf"/>
</dbReference>